<evidence type="ECO:0000313" key="4">
    <source>
        <dbReference type="Proteomes" id="UP000440578"/>
    </source>
</evidence>
<dbReference type="SMART" id="SM00198">
    <property type="entry name" value="SCP"/>
    <property type="match status" value="1"/>
</dbReference>
<dbReference type="InterPro" id="IPR014044">
    <property type="entry name" value="CAP_dom"/>
</dbReference>
<dbReference type="PROSITE" id="PS01009">
    <property type="entry name" value="CRISP_1"/>
    <property type="match status" value="1"/>
</dbReference>
<proteinExistence type="predicted"/>
<keyword evidence="4" id="KW-1185">Reference proteome</keyword>
<reference evidence="3 4" key="1">
    <citation type="submission" date="2019-07" db="EMBL/GenBank/DDBJ databases">
        <title>Draft genome assembly of a fouling barnacle, Amphibalanus amphitrite (Darwin, 1854): The first reference genome for Thecostraca.</title>
        <authorList>
            <person name="Kim W."/>
        </authorList>
    </citation>
    <scope>NUCLEOTIDE SEQUENCE [LARGE SCALE GENOMIC DNA]</scope>
    <source>
        <strain evidence="3">SNU_AA5</strain>
        <tissue evidence="3">Soma without cirri and trophi</tissue>
    </source>
</reference>
<dbReference type="PRINTS" id="PR00837">
    <property type="entry name" value="V5TPXLIKE"/>
</dbReference>
<evidence type="ECO:0000259" key="2">
    <source>
        <dbReference type="SMART" id="SM00198"/>
    </source>
</evidence>
<keyword evidence="1" id="KW-0732">Signal</keyword>
<feature type="domain" description="SCP" evidence="2">
    <location>
        <begin position="80"/>
        <end position="244"/>
    </location>
</feature>
<accession>A0A6A4WQU2</accession>
<dbReference type="EMBL" id="VIIS01000371">
    <property type="protein sequence ID" value="KAF0309836.1"/>
    <property type="molecule type" value="Genomic_DNA"/>
</dbReference>
<dbReference type="InterPro" id="IPR001283">
    <property type="entry name" value="CRISP-related"/>
</dbReference>
<name>A0A6A4WQU2_AMPAM</name>
<dbReference type="InterPro" id="IPR035940">
    <property type="entry name" value="CAP_sf"/>
</dbReference>
<feature type="signal peptide" evidence="1">
    <location>
        <begin position="1"/>
        <end position="44"/>
    </location>
</feature>
<dbReference type="AlphaFoldDB" id="A0A6A4WQU2"/>
<dbReference type="Pfam" id="PF00188">
    <property type="entry name" value="CAP"/>
    <property type="match status" value="1"/>
</dbReference>
<dbReference type="PROSITE" id="PS01010">
    <property type="entry name" value="CRISP_2"/>
    <property type="match status" value="1"/>
</dbReference>
<dbReference type="PANTHER" id="PTHR10334">
    <property type="entry name" value="CYSTEINE-RICH SECRETORY PROTEIN-RELATED"/>
    <property type="match status" value="1"/>
</dbReference>
<evidence type="ECO:0000313" key="3">
    <source>
        <dbReference type="EMBL" id="KAF0309836.1"/>
    </source>
</evidence>
<dbReference type="PRINTS" id="PR00838">
    <property type="entry name" value="V5ALLERGEN"/>
</dbReference>
<dbReference type="InterPro" id="IPR018244">
    <property type="entry name" value="Allrgn_V5/Tpx1_CS"/>
</dbReference>
<dbReference type="GO" id="GO:0005576">
    <property type="term" value="C:extracellular region"/>
    <property type="evidence" value="ECO:0007669"/>
    <property type="project" value="InterPro"/>
</dbReference>
<evidence type="ECO:0000256" key="1">
    <source>
        <dbReference type="SAM" id="SignalP"/>
    </source>
</evidence>
<dbReference type="Proteomes" id="UP000440578">
    <property type="component" value="Unassembled WGS sequence"/>
</dbReference>
<protein>
    <submittedName>
        <fullName evidence="3">Venom allergen 3</fullName>
    </submittedName>
</protein>
<dbReference type="CDD" id="cd05380">
    <property type="entry name" value="CAP_euk"/>
    <property type="match status" value="1"/>
</dbReference>
<sequence length="416" mass="45257">MFVTSRHSECFGCEGAESVFKCPTMSRVPQTVLMLLLWAAAAAGQRPDYCAFSVNHTMCRYSGPDRQSCGRLLTSGLGADQRRLVVTLHNELRSRVAMGQERAGAPGPQSPAADMIQMVWDDQLAAVAQRWAEQCQRGHDCGSCRADPRFTVGQNMFITIHSAGSGQPQSDWERAIEAWYSEVSDFDRRATDSFPPTSRYIGHYSQMVWARTSHIGCGFVRFRVFNHDNRLYVCNYGPAGNVLLQPVYRRGTACSRCPPGTACSRHYRGLCAPARLLGPAGPANVGPMPGMNEMPGMPGMNEMPGMPGINEIPGMPGMPDMPSMVPGMPGMPSMPGMSEMPSMMPEMPGMVTGMPGIPGMIPGMPGGVNLPGPTLMPNMEVYVVQPDPNSGCFTFRGYIFCGKGREKLVVIRNPFV</sequence>
<dbReference type="Gene3D" id="3.40.33.10">
    <property type="entry name" value="CAP"/>
    <property type="match status" value="1"/>
</dbReference>
<dbReference type="OrthoDB" id="414826at2759"/>
<organism evidence="3 4">
    <name type="scientific">Amphibalanus amphitrite</name>
    <name type="common">Striped barnacle</name>
    <name type="synonym">Balanus amphitrite</name>
    <dbReference type="NCBI Taxonomy" id="1232801"/>
    <lineage>
        <taxon>Eukaryota</taxon>
        <taxon>Metazoa</taxon>
        <taxon>Ecdysozoa</taxon>
        <taxon>Arthropoda</taxon>
        <taxon>Crustacea</taxon>
        <taxon>Multicrustacea</taxon>
        <taxon>Cirripedia</taxon>
        <taxon>Thoracica</taxon>
        <taxon>Thoracicalcarea</taxon>
        <taxon>Balanomorpha</taxon>
        <taxon>Balanoidea</taxon>
        <taxon>Balanidae</taxon>
        <taxon>Amphibalaninae</taxon>
        <taxon>Amphibalanus</taxon>
    </lineage>
</organism>
<comment type="caution">
    <text evidence="3">The sequence shown here is derived from an EMBL/GenBank/DDBJ whole genome shotgun (WGS) entry which is preliminary data.</text>
</comment>
<feature type="chain" id="PRO_5025494973" evidence="1">
    <location>
        <begin position="45"/>
        <end position="416"/>
    </location>
</feature>
<gene>
    <name evidence="3" type="primary">VA3_2</name>
    <name evidence="3" type="ORF">FJT64_019090</name>
</gene>
<dbReference type="SUPFAM" id="SSF55797">
    <property type="entry name" value="PR-1-like"/>
    <property type="match status" value="1"/>
</dbReference>
<dbReference type="InterPro" id="IPR002413">
    <property type="entry name" value="V5_allergen-like"/>
</dbReference>